<name>A0ABV6NG83_9BACI</name>
<evidence type="ECO:0008006" key="3">
    <source>
        <dbReference type="Google" id="ProtNLM"/>
    </source>
</evidence>
<dbReference type="EMBL" id="JBHLTR010000016">
    <property type="protein sequence ID" value="MFC0559656.1"/>
    <property type="molecule type" value="Genomic_DNA"/>
</dbReference>
<comment type="caution">
    <text evidence="1">The sequence shown here is derived from an EMBL/GenBank/DDBJ whole genome shotgun (WGS) entry which is preliminary data.</text>
</comment>
<dbReference type="InterPro" id="IPR036388">
    <property type="entry name" value="WH-like_DNA-bd_sf"/>
</dbReference>
<dbReference type="Proteomes" id="UP001589833">
    <property type="component" value="Unassembled WGS sequence"/>
</dbReference>
<keyword evidence="2" id="KW-1185">Reference proteome</keyword>
<accession>A0ABV6NG83</accession>
<sequence>MQKRIMISQNEFQKLRQFKQFTNVSEMNKHINAHCKNSSLNRNERQFLRLLSQYSTFEAHTGVSWRKVSELANELELSERSISRYTAKLVDMGVLQIVETYSLTKSRRAKQGANIYVILQCESIKCEKKLRDDNKASLIKTQKQSNTSKAIRKPEPTIQQLDESYVPNHIPKDFVTALKPYYNADMIFKLWGKVLLAATKTGIHDILGMLNTIISTFKGCVFYKKSNRIKKDFVGYVYSAFVRVMGEQKRREVNNLPSWLEVSA</sequence>
<gene>
    <name evidence="1" type="ORF">ACFFH4_11425</name>
</gene>
<dbReference type="InterPro" id="IPR036390">
    <property type="entry name" value="WH_DNA-bd_sf"/>
</dbReference>
<evidence type="ECO:0000313" key="1">
    <source>
        <dbReference type="EMBL" id="MFC0559656.1"/>
    </source>
</evidence>
<dbReference type="SUPFAM" id="SSF46785">
    <property type="entry name" value="Winged helix' DNA-binding domain"/>
    <property type="match status" value="1"/>
</dbReference>
<reference evidence="1 2" key="1">
    <citation type="submission" date="2024-09" db="EMBL/GenBank/DDBJ databases">
        <authorList>
            <person name="Sun Q."/>
            <person name="Mori K."/>
        </authorList>
    </citation>
    <scope>NUCLEOTIDE SEQUENCE [LARGE SCALE GENOMIC DNA]</scope>
    <source>
        <strain evidence="1 2">NCAIM B.02301</strain>
    </source>
</reference>
<dbReference type="RefSeq" id="WP_273845777.1">
    <property type="nucleotide sequence ID" value="NZ_JAQQWT010000014.1"/>
</dbReference>
<proteinExistence type="predicted"/>
<dbReference type="Gene3D" id="1.10.10.10">
    <property type="entry name" value="Winged helix-like DNA-binding domain superfamily/Winged helix DNA-binding domain"/>
    <property type="match status" value="1"/>
</dbReference>
<protein>
    <recommendedName>
        <fullName evidence="3">Helix-turn-helix type 11 domain-containing protein</fullName>
    </recommendedName>
</protein>
<evidence type="ECO:0000313" key="2">
    <source>
        <dbReference type="Proteomes" id="UP001589833"/>
    </source>
</evidence>
<organism evidence="1 2">
    <name type="scientific">Halalkalibacter alkalisediminis</name>
    <dbReference type="NCBI Taxonomy" id="935616"/>
    <lineage>
        <taxon>Bacteria</taxon>
        <taxon>Bacillati</taxon>
        <taxon>Bacillota</taxon>
        <taxon>Bacilli</taxon>
        <taxon>Bacillales</taxon>
        <taxon>Bacillaceae</taxon>
        <taxon>Halalkalibacter</taxon>
    </lineage>
</organism>